<evidence type="ECO:0000313" key="3">
    <source>
        <dbReference type="EMBL" id="KXB42215.1"/>
    </source>
</evidence>
<dbReference type="Pfam" id="PF13173">
    <property type="entry name" value="AAA_14"/>
    <property type="match status" value="1"/>
</dbReference>
<evidence type="ECO:0000313" key="4">
    <source>
        <dbReference type="Proteomes" id="UP000070080"/>
    </source>
</evidence>
<protein>
    <recommendedName>
        <fullName evidence="5">AAA family ATPase</fullName>
    </recommendedName>
</protein>
<sequence>MIKRKIASKLIQLTKQVPVVTIIGPRQSGKTTLVKDCFKEYTYVNLEDPVNRMLAIEDYRGFFATYKEPLIIDEVQRVPELLSAIQAMVDEDRAKNGRFILTGSHQPSLQKEIDQSLAGRTSILTLLPLSMAELAEEGVLEGLSTDNLLIKGFMPELYRENARESLVYYRDYLNTYVEKDLRAMLEIKNLDKFLRFLTLLAGRVGQVVNFAALSGEVGVSSTTLSEWLSVLEASYIVYKLQPYFSNIAKRQIKSPKIYFTEIGLASYLLGIKTENQANRDPLRGNLFENLIVSEVLKSRLNENQNPNLFYMRTEKGVEVDLIVRKEDILYPFEIKTAMTPNRSFSRHLLSFVEAEKTAKNPKIIYTGQSYPKLNGVEYVNFKDLKKYQNF</sequence>
<keyword evidence="4" id="KW-1185">Reference proteome</keyword>
<dbReference type="InterPro" id="IPR025420">
    <property type="entry name" value="DUF4143"/>
</dbReference>
<dbReference type="STRING" id="1497955.HMPREF1872_00389"/>
<accession>A0A133YGA6</accession>
<evidence type="ECO:0000259" key="1">
    <source>
        <dbReference type="Pfam" id="PF13173"/>
    </source>
</evidence>
<reference evidence="4" key="1">
    <citation type="submission" date="2016-01" db="EMBL/GenBank/DDBJ databases">
        <authorList>
            <person name="Mitreva M."/>
            <person name="Pepin K.H."/>
            <person name="Mihindukulasuriya K.A."/>
            <person name="Fulton R."/>
            <person name="Fronick C."/>
            <person name="O'Laughlin M."/>
            <person name="Miner T."/>
            <person name="Herter B."/>
            <person name="Rosa B.A."/>
            <person name="Cordes M."/>
            <person name="Tomlinson C."/>
            <person name="Wollam A."/>
            <person name="Palsikar V.B."/>
            <person name="Mardis E.R."/>
            <person name="Wilson R.K."/>
        </authorList>
    </citation>
    <scope>NUCLEOTIDE SEQUENCE [LARGE SCALE GENOMIC DNA]</scope>
    <source>
        <strain evidence="4">KA00274</strain>
    </source>
</reference>
<proteinExistence type="predicted"/>
<dbReference type="Proteomes" id="UP000070080">
    <property type="component" value="Unassembled WGS sequence"/>
</dbReference>
<dbReference type="PATRIC" id="fig|1497955.3.peg.373"/>
<feature type="domain" description="AAA" evidence="1">
    <location>
        <begin position="18"/>
        <end position="134"/>
    </location>
</feature>
<evidence type="ECO:0008006" key="5">
    <source>
        <dbReference type="Google" id="ProtNLM"/>
    </source>
</evidence>
<dbReference type="RefSeq" id="WP_066713234.1">
    <property type="nucleotide sequence ID" value="NZ_JARFNM010000001.1"/>
</dbReference>
<name>A0A133YGA6_9FIRM</name>
<dbReference type="InterPro" id="IPR027417">
    <property type="entry name" value="P-loop_NTPase"/>
</dbReference>
<dbReference type="PANTHER" id="PTHR43566:SF2">
    <property type="entry name" value="DUF4143 DOMAIN-CONTAINING PROTEIN"/>
    <property type="match status" value="1"/>
</dbReference>
<evidence type="ECO:0000259" key="2">
    <source>
        <dbReference type="Pfam" id="PF13635"/>
    </source>
</evidence>
<gene>
    <name evidence="3" type="ORF">HMPREF1872_00389</name>
</gene>
<dbReference type="Pfam" id="PF13635">
    <property type="entry name" value="DUF4143"/>
    <property type="match status" value="1"/>
</dbReference>
<dbReference type="EMBL" id="LSCV01000005">
    <property type="protein sequence ID" value="KXB42215.1"/>
    <property type="molecule type" value="Genomic_DNA"/>
</dbReference>
<dbReference type="SUPFAM" id="SSF52540">
    <property type="entry name" value="P-loop containing nucleoside triphosphate hydrolases"/>
    <property type="match status" value="1"/>
</dbReference>
<dbReference type="InterPro" id="IPR041682">
    <property type="entry name" value="AAA_14"/>
</dbReference>
<comment type="caution">
    <text evidence="3">The sequence shown here is derived from an EMBL/GenBank/DDBJ whole genome shotgun (WGS) entry which is preliminary data.</text>
</comment>
<organism evidence="3 4">
    <name type="scientific">Amygdalobacter nucleatus</name>
    <dbReference type="NCBI Taxonomy" id="3029274"/>
    <lineage>
        <taxon>Bacteria</taxon>
        <taxon>Bacillati</taxon>
        <taxon>Bacillota</taxon>
        <taxon>Clostridia</taxon>
        <taxon>Eubacteriales</taxon>
        <taxon>Oscillospiraceae</taxon>
        <taxon>Amygdalobacter</taxon>
    </lineage>
</organism>
<dbReference type="AlphaFoldDB" id="A0A133YGA6"/>
<feature type="domain" description="DUF4143" evidence="2">
    <location>
        <begin position="178"/>
        <end position="336"/>
    </location>
</feature>
<dbReference type="OrthoDB" id="9801684at2"/>
<dbReference type="PANTHER" id="PTHR43566">
    <property type="entry name" value="CONSERVED PROTEIN"/>
    <property type="match status" value="1"/>
</dbReference>